<dbReference type="OrthoDB" id="2983976at2759"/>
<dbReference type="AlphaFoldDB" id="A0A8H7XX69"/>
<dbReference type="Pfam" id="PF07883">
    <property type="entry name" value="Cupin_2"/>
    <property type="match status" value="1"/>
</dbReference>
<evidence type="ECO:0000259" key="2">
    <source>
        <dbReference type="Pfam" id="PF07883"/>
    </source>
</evidence>
<dbReference type="InterPro" id="IPR047142">
    <property type="entry name" value="OryJ/VirC-like"/>
</dbReference>
<organism evidence="3">
    <name type="scientific">Psilocybe cubensis</name>
    <name type="common">Psychedelic mushroom</name>
    <name type="synonym">Stropharia cubensis</name>
    <dbReference type="NCBI Taxonomy" id="181762"/>
    <lineage>
        <taxon>Eukaryota</taxon>
        <taxon>Fungi</taxon>
        <taxon>Dikarya</taxon>
        <taxon>Basidiomycota</taxon>
        <taxon>Agaricomycotina</taxon>
        <taxon>Agaricomycetes</taxon>
        <taxon>Agaricomycetidae</taxon>
        <taxon>Agaricales</taxon>
        <taxon>Agaricineae</taxon>
        <taxon>Strophariaceae</taxon>
        <taxon>Psilocybe</taxon>
    </lineage>
</organism>
<sequence>MAVEHQRPPPVKPQELSRNLTRIVSGVGKDENNTTIDNIPFHETGLWGATTALLWRTSETPSKDSNTGKELDGAHRPGDRFGGFVNSNGTNFIVQDLAPGAEVPMHRSNSIDYIIMIKGEVISTGPGEKEEFHIKEGDILVRKANTHGYQNPGPGWARYAVVILDAEPVVVGGEVVPETLPNFDSSTA</sequence>
<proteinExistence type="predicted"/>
<dbReference type="PANTHER" id="PTHR36156">
    <property type="entry name" value="SLR2101 PROTEIN"/>
    <property type="match status" value="1"/>
</dbReference>
<dbReference type="InterPro" id="IPR013096">
    <property type="entry name" value="Cupin_2"/>
</dbReference>
<dbReference type="SUPFAM" id="SSF51182">
    <property type="entry name" value="RmlC-like cupins"/>
    <property type="match status" value="1"/>
</dbReference>
<evidence type="ECO:0000313" key="3">
    <source>
        <dbReference type="EMBL" id="KAG5167129.1"/>
    </source>
</evidence>
<reference evidence="3" key="1">
    <citation type="submission" date="2021-02" db="EMBL/GenBank/DDBJ databases">
        <title>Psilocybe cubensis genome.</title>
        <authorList>
            <person name="Mckernan K.J."/>
            <person name="Crawford S."/>
            <person name="Trippe A."/>
            <person name="Kane L.T."/>
            <person name="Mclaughlin S."/>
        </authorList>
    </citation>
    <scope>NUCLEOTIDE SEQUENCE [LARGE SCALE GENOMIC DNA]</scope>
    <source>
        <strain evidence="3">MGC-MH-2018</strain>
    </source>
</reference>
<comment type="caution">
    <text evidence="3">The sequence shown here is derived from an EMBL/GenBank/DDBJ whole genome shotgun (WGS) entry which is preliminary data.</text>
</comment>
<dbReference type="InterPro" id="IPR014710">
    <property type="entry name" value="RmlC-like_jellyroll"/>
</dbReference>
<dbReference type="Gene3D" id="2.60.120.10">
    <property type="entry name" value="Jelly Rolls"/>
    <property type="match status" value="1"/>
</dbReference>
<name>A0A8H7XX69_PSICU</name>
<dbReference type="CDD" id="cd02231">
    <property type="entry name" value="cupin_BLL6423-like"/>
    <property type="match status" value="1"/>
</dbReference>
<dbReference type="PANTHER" id="PTHR36156:SF2">
    <property type="entry name" value="CUPIN TYPE-2 DOMAIN-CONTAINING PROTEIN"/>
    <property type="match status" value="1"/>
</dbReference>
<feature type="region of interest" description="Disordered" evidence="1">
    <location>
        <begin position="59"/>
        <end position="78"/>
    </location>
</feature>
<protein>
    <recommendedName>
        <fullName evidence="2">Cupin type-2 domain-containing protein</fullName>
    </recommendedName>
</protein>
<dbReference type="InterPro" id="IPR011051">
    <property type="entry name" value="RmlC_Cupin_sf"/>
</dbReference>
<feature type="compositionally biased region" description="Basic and acidic residues" evidence="1">
    <location>
        <begin position="66"/>
        <end position="78"/>
    </location>
</feature>
<gene>
    <name evidence="3" type="ORF">JR316_007467</name>
</gene>
<dbReference type="EMBL" id="JAFIQS010000007">
    <property type="protein sequence ID" value="KAG5167129.1"/>
    <property type="molecule type" value="Genomic_DNA"/>
</dbReference>
<feature type="domain" description="Cupin type-2" evidence="2">
    <location>
        <begin position="94"/>
        <end position="162"/>
    </location>
</feature>
<accession>A0A8H7XX69</accession>
<evidence type="ECO:0000256" key="1">
    <source>
        <dbReference type="SAM" id="MobiDB-lite"/>
    </source>
</evidence>